<feature type="transmembrane region" description="Helical" evidence="3">
    <location>
        <begin position="832"/>
        <end position="853"/>
    </location>
</feature>
<dbReference type="PANTHER" id="PTHR24366">
    <property type="entry name" value="IG(IMMUNOGLOBULIN) AND LRR(LEUCINE RICH REPEAT) DOMAINS"/>
    <property type="match status" value="1"/>
</dbReference>
<proteinExistence type="predicted"/>
<dbReference type="InParanoid" id="A0A139WD84"/>
<dbReference type="AlphaFoldDB" id="A0A139WD84"/>
<reference evidence="5 6" key="1">
    <citation type="journal article" date="2008" name="Nature">
        <title>The genome of the model beetle and pest Tribolium castaneum.</title>
        <authorList>
            <consortium name="Tribolium Genome Sequencing Consortium"/>
            <person name="Richards S."/>
            <person name="Gibbs R.A."/>
            <person name="Weinstock G.M."/>
            <person name="Brown S.J."/>
            <person name="Denell R."/>
            <person name="Beeman R.W."/>
            <person name="Gibbs R."/>
            <person name="Beeman R.W."/>
            <person name="Brown S.J."/>
            <person name="Bucher G."/>
            <person name="Friedrich M."/>
            <person name="Grimmelikhuijzen C.J."/>
            <person name="Klingler M."/>
            <person name="Lorenzen M."/>
            <person name="Richards S."/>
            <person name="Roth S."/>
            <person name="Schroder R."/>
            <person name="Tautz D."/>
            <person name="Zdobnov E.M."/>
            <person name="Muzny D."/>
            <person name="Gibbs R.A."/>
            <person name="Weinstock G.M."/>
            <person name="Attaway T."/>
            <person name="Bell S."/>
            <person name="Buhay C.J."/>
            <person name="Chandrabose M.N."/>
            <person name="Chavez D."/>
            <person name="Clerk-Blankenburg K.P."/>
            <person name="Cree A."/>
            <person name="Dao M."/>
            <person name="Davis C."/>
            <person name="Chacko J."/>
            <person name="Dinh H."/>
            <person name="Dugan-Rocha S."/>
            <person name="Fowler G."/>
            <person name="Garner T.T."/>
            <person name="Garnes J."/>
            <person name="Gnirke A."/>
            <person name="Hawes A."/>
            <person name="Hernandez J."/>
            <person name="Hines S."/>
            <person name="Holder M."/>
            <person name="Hume J."/>
            <person name="Jhangiani S.N."/>
            <person name="Joshi V."/>
            <person name="Khan Z.M."/>
            <person name="Jackson L."/>
            <person name="Kovar C."/>
            <person name="Kowis A."/>
            <person name="Lee S."/>
            <person name="Lewis L.R."/>
            <person name="Margolis J."/>
            <person name="Morgan M."/>
            <person name="Nazareth L.V."/>
            <person name="Nguyen N."/>
            <person name="Okwuonu G."/>
            <person name="Parker D."/>
            <person name="Richards S."/>
            <person name="Ruiz S.J."/>
            <person name="Santibanez J."/>
            <person name="Savard J."/>
            <person name="Scherer S.E."/>
            <person name="Schneider B."/>
            <person name="Sodergren E."/>
            <person name="Tautz D."/>
            <person name="Vattahil S."/>
            <person name="Villasana D."/>
            <person name="White C.S."/>
            <person name="Wright R."/>
            <person name="Park Y."/>
            <person name="Beeman R.W."/>
            <person name="Lord J."/>
            <person name="Oppert B."/>
            <person name="Lorenzen M."/>
            <person name="Brown S."/>
            <person name="Wang L."/>
            <person name="Savard J."/>
            <person name="Tautz D."/>
            <person name="Richards S."/>
            <person name="Weinstock G."/>
            <person name="Gibbs R.A."/>
            <person name="Liu Y."/>
            <person name="Worley K."/>
            <person name="Weinstock G."/>
            <person name="Elsik C.G."/>
            <person name="Reese J.T."/>
            <person name="Elhaik E."/>
            <person name="Landan G."/>
            <person name="Graur D."/>
            <person name="Arensburger P."/>
            <person name="Atkinson P."/>
            <person name="Beeman R.W."/>
            <person name="Beidler J."/>
            <person name="Brown S.J."/>
            <person name="Demuth J.P."/>
            <person name="Drury D.W."/>
            <person name="Du Y.Z."/>
            <person name="Fujiwara H."/>
            <person name="Lorenzen M."/>
            <person name="Maselli V."/>
            <person name="Osanai M."/>
            <person name="Park Y."/>
            <person name="Robertson H.M."/>
            <person name="Tu Z."/>
            <person name="Wang J.J."/>
            <person name="Wang S."/>
            <person name="Richards S."/>
            <person name="Song H."/>
            <person name="Zhang L."/>
            <person name="Sodergren E."/>
            <person name="Werner D."/>
            <person name="Stanke M."/>
            <person name="Morgenstern B."/>
            <person name="Solovyev V."/>
            <person name="Kosarev P."/>
            <person name="Brown G."/>
            <person name="Chen H.C."/>
            <person name="Ermolaeva O."/>
            <person name="Hlavina W."/>
            <person name="Kapustin Y."/>
            <person name="Kiryutin B."/>
            <person name="Kitts P."/>
            <person name="Maglott D."/>
            <person name="Pruitt K."/>
            <person name="Sapojnikov V."/>
            <person name="Souvorov A."/>
            <person name="Mackey A.J."/>
            <person name="Waterhouse R.M."/>
            <person name="Wyder S."/>
            <person name="Zdobnov E.M."/>
            <person name="Zdobnov E.M."/>
            <person name="Wyder S."/>
            <person name="Kriventseva E.V."/>
            <person name="Kadowaki T."/>
            <person name="Bork P."/>
            <person name="Aranda M."/>
            <person name="Bao R."/>
            <person name="Beermann A."/>
            <person name="Berns N."/>
            <person name="Bolognesi R."/>
            <person name="Bonneton F."/>
            <person name="Bopp D."/>
            <person name="Brown S.J."/>
            <person name="Bucher G."/>
            <person name="Butts T."/>
            <person name="Chaumot A."/>
            <person name="Denell R.E."/>
            <person name="Ferrier D.E."/>
            <person name="Friedrich M."/>
            <person name="Gordon C.M."/>
            <person name="Jindra M."/>
            <person name="Klingler M."/>
            <person name="Lan Q."/>
            <person name="Lattorff H.M."/>
            <person name="Laudet V."/>
            <person name="von Levetsow C."/>
            <person name="Liu Z."/>
            <person name="Lutz R."/>
            <person name="Lynch J.A."/>
            <person name="da Fonseca R.N."/>
            <person name="Posnien N."/>
            <person name="Reuter R."/>
            <person name="Roth S."/>
            <person name="Savard J."/>
            <person name="Schinko J.B."/>
            <person name="Schmitt C."/>
            <person name="Schoppmeier M."/>
            <person name="Schroder R."/>
            <person name="Shippy T.D."/>
            <person name="Simonnet F."/>
            <person name="Marques-Souza H."/>
            <person name="Tautz D."/>
            <person name="Tomoyasu Y."/>
            <person name="Trauner J."/>
            <person name="Van der Zee M."/>
            <person name="Vervoort M."/>
            <person name="Wittkopp N."/>
            <person name="Wimmer E.A."/>
            <person name="Yang X."/>
            <person name="Jones A.K."/>
            <person name="Sattelle D.B."/>
            <person name="Ebert P.R."/>
            <person name="Nelson D."/>
            <person name="Scott J.G."/>
            <person name="Beeman R.W."/>
            <person name="Muthukrishnan S."/>
            <person name="Kramer K.J."/>
            <person name="Arakane Y."/>
            <person name="Beeman R.W."/>
            <person name="Zhu Q."/>
            <person name="Hogenkamp D."/>
            <person name="Dixit R."/>
            <person name="Oppert B."/>
            <person name="Jiang H."/>
            <person name="Zou Z."/>
            <person name="Marshall J."/>
            <person name="Elpidina E."/>
            <person name="Vinokurov K."/>
            <person name="Oppert C."/>
            <person name="Zou Z."/>
            <person name="Evans J."/>
            <person name="Lu Z."/>
            <person name="Zhao P."/>
            <person name="Sumathipala N."/>
            <person name="Altincicek B."/>
            <person name="Vilcinskas A."/>
            <person name="Williams M."/>
            <person name="Hultmark D."/>
            <person name="Hetru C."/>
            <person name="Jiang H."/>
            <person name="Grimmelikhuijzen C.J."/>
            <person name="Hauser F."/>
            <person name="Cazzamali G."/>
            <person name="Williamson M."/>
            <person name="Park Y."/>
            <person name="Li B."/>
            <person name="Tanaka Y."/>
            <person name="Predel R."/>
            <person name="Neupert S."/>
            <person name="Schachtner J."/>
            <person name="Verleyen P."/>
            <person name="Raible F."/>
            <person name="Bork P."/>
            <person name="Friedrich M."/>
            <person name="Walden K.K."/>
            <person name="Robertson H.M."/>
            <person name="Angeli S."/>
            <person name="Foret S."/>
            <person name="Bucher G."/>
            <person name="Schuetz S."/>
            <person name="Maleszka R."/>
            <person name="Wimmer E.A."/>
            <person name="Beeman R.W."/>
            <person name="Lorenzen M."/>
            <person name="Tomoyasu Y."/>
            <person name="Miller S.C."/>
            <person name="Grossmann D."/>
            <person name="Bucher G."/>
        </authorList>
    </citation>
    <scope>NUCLEOTIDE SEQUENCE [LARGE SCALE GENOMIC DNA]</scope>
    <source>
        <strain evidence="5 6">Georgia GA2</strain>
    </source>
</reference>
<dbReference type="Proteomes" id="UP000007266">
    <property type="component" value="Linkage group 8"/>
</dbReference>
<evidence type="ECO:0008006" key="7">
    <source>
        <dbReference type="Google" id="ProtNLM"/>
    </source>
</evidence>
<dbReference type="OMA" id="WLAGNTI"/>
<evidence type="ECO:0000256" key="3">
    <source>
        <dbReference type="SAM" id="Phobius"/>
    </source>
</evidence>
<dbReference type="Gene3D" id="3.80.10.10">
    <property type="entry name" value="Ribonuclease Inhibitor"/>
    <property type="match status" value="5"/>
</dbReference>
<evidence type="ECO:0000313" key="5">
    <source>
        <dbReference type="EMBL" id="KYB25919.1"/>
    </source>
</evidence>
<feature type="transmembrane region" description="Helical" evidence="3">
    <location>
        <begin position="410"/>
        <end position="432"/>
    </location>
</feature>
<dbReference type="InterPro" id="IPR032675">
    <property type="entry name" value="LRR_dom_sf"/>
</dbReference>
<dbReference type="PANTHER" id="PTHR24366:SF168">
    <property type="entry name" value="GH22922P-RELATED"/>
    <property type="match status" value="1"/>
</dbReference>
<evidence type="ECO:0000256" key="2">
    <source>
        <dbReference type="ARBA" id="ARBA00022737"/>
    </source>
</evidence>
<dbReference type="Pfam" id="PF13855">
    <property type="entry name" value="LRR_8"/>
    <property type="match status" value="1"/>
</dbReference>
<keyword evidence="3" id="KW-0472">Membrane</keyword>
<feature type="signal peptide" evidence="4">
    <location>
        <begin position="1"/>
        <end position="17"/>
    </location>
</feature>
<organism evidence="5 6">
    <name type="scientific">Tribolium castaneum</name>
    <name type="common">Red flour beetle</name>
    <dbReference type="NCBI Taxonomy" id="7070"/>
    <lineage>
        <taxon>Eukaryota</taxon>
        <taxon>Metazoa</taxon>
        <taxon>Ecdysozoa</taxon>
        <taxon>Arthropoda</taxon>
        <taxon>Hexapoda</taxon>
        <taxon>Insecta</taxon>
        <taxon>Pterygota</taxon>
        <taxon>Neoptera</taxon>
        <taxon>Endopterygota</taxon>
        <taxon>Coleoptera</taxon>
        <taxon>Polyphaga</taxon>
        <taxon>Cucujiformia</taxon>
        <taxon>Tenebrionidae</taxon>
        <taxon>Tenebrionidae incertae sedis</taxon>
        <taxon>Tribolium</taxon>
    </lineage>
</organism>
<sequence>MSFRLAILLLPLAVAFGEDICQTCSCKAKANAQIYTINCANKSLDHTLTTWPPQNNTIIANFAGNNLRTLEPLPPTNASVEIILSRCNIKYLQAALFAAAPNVKFVDLSYNQLPAEEIASEKFRGPINNTEYRPIAVENLNLAYNQIHSLGMNVFEHMPNLKILNLEGNDFTMLDIHTQLALTSVRQLQSLNLANNELTEMIAGAIQTHKNLTELNLSNNLLDFVPSSLAQIGQSLQILNLDNNPIIELTSESFLGLGNIIELSANNLTKLKYVNANTFASMPKLKKLSLSNNFHLRDIDREAFAANQTLEEFYLNNNELFKLDFKLLPWSKLHIFEFKNNPFDCSCDLYNITLALSKDIIRSEDGPYCMDPRTDREMQIFYLKSDICSVKSKHVTRTESIEYQFSVVRISLIVLSVILMMIALVAAVLGVIKYRRYQRNMSYPYATQIACGYSDNGQTLTLDCSKKNFIHMLAAWPPHNATIKASFAYNYLGHLQKLPPTEAVVEIILSNCNLKVLEPGPFDTTVNIKFLDLSHNLLTSEQLSAGVFKGPYNGAKPTEIALEELDLSYNQIHSLHNNVFKFAPHLKRLNLKGNDFVLLDIQTQLALTSLRSLSSLNLADNELTDLVEGAIEGLDYLRELDLSINYLDFVPHSLKAVAKSLQVVNLDGNPIIEMTEESFQGLEKLIELSANNLTKLHQINSSAFAPALSLKKLSLAHNPSLSDINVNAFSPNQSIEELYLNNNNLSTLPFDLIPWHHLTSFALSDNPLTCSCDLYKIATSLPSSITRTSNHPTCFDLYTSTTFMVYNLDSVICDPQTLPAIKPRILHHHFSIPLTGLIVVLSLGLFVAIALGYSRYKKFASATRDPYVSQVVYSPLFNRAV</sequence>
<keyword evidence="3" id="KW-0812">Transmembrane</keyword>
<dbReference type="SMART" id="SM00369">
    <property type="entry name" value="LRR_TYP"/>
    <property type="match status" value="12"/>
</dbReference>
<evidence type="ECO:0000313" key="6">
    <source>
        <dbReference type="Proteomes" id="UP000007266"/>
    </source>
</evidence>
<keyword evidence="2" id="KW-0677">Repeat</keyword>
<reference evidence="5 6" key="2">
    <citation type="journal article" date="2010" name="Nucleic Acids Res.">
        <title>BeetleBase in 2010: revisions to provide comprehensive genomic information for Tribolium castaneum.</title>
        <authorList>
            <person name="Kim H.S."/>
            <person name="Murphy T."/>
            <person name="Xia J."/>
            <person name="Caragea D."/>
            <person name="Park Y."/>
            <person name="Beeman R.W."/>
            <person name="Lorenzen M.D."/>
            <person name="Butcher S."/>
            <person name="Manak J.R."/>
            <person name="Brown S.J."/>
        </authorList>
    </citation>
    <scope>GENOME REANNOTATION</scope>
    <source>
        <strain evidence="5 6">Georgia GA2</strain>
    </source>
</reference>
<gene>
    <name evidence="5" type="primary">AUGUSTUS-3.0.2_34105</name>
    <name evidence="5" type="ORF">TcasGA2_TC034105</name>
</gene>
<evidence type="ECO:0000256" key="4">
    <source>
        <dbReference type="SAM" id="SignalP"/>
    </source>
</evidence>
<keyword evidence="6" id="KW-1185">Reference proteome</keyword>
<keyword evidence="4" id="KW-0732">Signal</keyword>
<accession>A0A139WD84</accession>
<dbReference type="EMBL" id="KQ971361">
    <property type="protein sequence ID" value="KYB25919.1"/>
    <property type="molecule type" value="Genomic_DNA"/>
</dbReference>
<keyword evidence="3" id="KW-1133">Transmembrane helix</keyword>
<evidence type="ECO:0000256" key="1">
    <source>
        <dbReference type="ARBA" id="ARBA00022614"/>
    </source>
</evidence>
<dbReference type="InterPro" id="IPR026906">
    <property type="entry name" value="LRR_5"/>
</dbReference>
<dbReference type="InterPro" id="IPR001611">
    <property type="entry name" value="Leu-rich_rpt"/>
</dbReference>
<keyword evidence="1" id="KW-0433">Leucine-rich repeat</keyword>
<dbReference type="STRING" id="7070.A0A139WD84"/>
<name>A0A139WD84_TRICA</name>
<dbReference type="InterPro" id="IPR003591">
    <property type="entry name" value="Leu-rich_rpt_typical-subtyp"/>
</dbReference>
<protein>
    <recommendedName>
        <fullName evidence="7">Chaoptin-like Protein</fullName>
    </recommendedName>
</protein>
<feature type="chain" id="PRO_5007299661" description="Chaoptin-like Protein" evidence="4">
    <location>
        <begin position="18"/>
        <end position="881"/>
    </location>
</feature>
<dbReference type="Pfam" id="PF13306">
    <property type="entry name" value="LRR_5"/>
    <property type="match status" value="1"/>
</dbReference>
<dbReference type="SUPFAM" id="SSF52058">
    <property type="entry name" value="L domain-like"/>
    <property type="match status" value="2"/>
</dbReference>
<dbReference type="PROSITE" id="PS51450">
    <property type="entry name" value="LRR"/>
    <property type="match status" value="3"/>
</dbReference>